<feature type="transmembrane region" description="Helical" evidence="9">
    <location>
        <begin position="443"/>
        <end position="465"/>
    </location>
</feature>
<dbReference type="SUPFAM" id="SSF161098">
    <property type="entry name" value="MetI-like"/>
    <property type="match status" value="1"/>
</dbReference>
<feature type="transmembrane region" description="Helical" evidence="9">
    <location>
        <begin position="398"/>
        <end position="422"/>
    </location>
</feature>
<dbReference type="NCBIfam" id="TIGR00974">
    <property type="entry name" value="3a0107s02c"/>
    <property type="match status" value="1"/>
</dbReference>
<dbReference type="EMBL" id="JBEWTB010000002">
    <property type="protein sequence ID" value="MET4757448.1"/>
    <property type="molecule type" value="Genomic_DNA"/>
</dbReference>
<comment type="caution">
    <text evidence="11">The sequence shown here is derived from an EMBL/GenBank/DDBJ whole genome shotgun (WGS) entry which is preliminary data.</text>
</comment>
<evidence type="ECO:0000256" key="2">
    <source>
        <dbReference type="ARBA" id="ARBA00007069"/>
    </source>
</evidence>
<name>A0ABV2SI69_9GAMM</name>
<dbReference type="InterPro" id="IPR000515">
    <property type="entry name" value="MetI-like"/>
</dbReference>
<proteinExistence type="inferred from homology"/>
<keyword evidence="5 9" id="KW-1003">Cell membrane</keyword>
<keyword evidence="4" id="KW-0813">Transport</keyword>
<evidence type="ECO:0000256" key="5">
    <source>
        <dbReference type="ARBA" id="ARBA00022475"/>
    </source>
</evidence>
<keyword evidence="8 9" id="KW-0472">Membrane</keyword>
<accession>A0ABV2SI69</accession>
<feature type="transmembrane region" description="Helical" evidence="9">
    <location>
        <begin position="524"/>
        <end position="546"/>
    </location>
</feature>
<dbReference type="PANTHER" id="PTHR43470">
    <property type="entry name" value="PHOSPHATE TRANSPORT SYSTEM PERMEASE PROTEIN PSTA-RELATED"/>
    <property type="match status" value="1"/>
</dbReference>
<organism evidence="11 12">
    <name type="scientific">Endozoicomonas lisbonensis</name>
    <dbReference type="NCBI Taxonomy" id="3120522"/>
    <lineage>
        <taxon>Bacteria</taxon>
        <taxon>Pseudomonadati</taxon>
        <taxon>Pseudomonadota</taxon>
        <taxon>Gammaproteobacteria</taxon>
        <taxon>Oceanospirillales</taxon>
        <taxon>Endozoicomonadaceae</taxon>
        <taxon>Endozoicomonas</taxon>
    </lineage>
</organism>
<dbReference type="InterPro" id="IPR005672">
    <property type="entry name" value="Phosphate_PstA"/>
</dbReference>
<comment type="similarity">
    <text evidence="2 9">Belongs to the binding-protein-dependent transport system permease family. CysTW subfamily.</text>
</comment>
<evidence type="ECO:0000256" key="6">
    <source>
        <dbReference type="ARBA" id="ARBA00022692"/>
    </source>
</evidence>
<evidence type="ECO:0000259" key="10">
    <source>
        <dbReference type="PROSITE" id="PS50928"/>
    </source>
</evidence>
<gene>
    <name evidence="11" type="ORF">V5J35_002640</name>
</gene>
<evidence type="ECO:0000256" key="7">
    <source>
        <dbReference type="ARBA" id="ARBA00022989"/>
    </source>
</evidence>
<evidence type="ECO:0000313" key="12">
    <source>
        <dbReference type="Proteomes" id="UP001549366"/>
    </source>
</evidence>
<feature type="domain" description="ABC transmembrane type-1" evidence="10">
    <location>
        <begin position="311"/>
        <end position="543"/>
    </location>
</feature>
<evidence type="ECO:0000256" key="3">
    <source>
        <dbReference type="ARBA" id="ARBA00016864"/>
    </source>
</evidence>
<protein>
    <recommendedName>
        <fullName evidence="3 9">Phosphate transport system permease protein PstA</fullName>
    </recommendedName>
</protein>
<feature type="transmembrane region" description="Helical" evidence="9">
    <location>
        <begin position="356"/>
        <end position="378"/>
    </location>
</feature>
<dbReference type="PANTHER" id="PTHR43470:SF6">
    <property type="entry name" value="PHOSPHATE TRANSPORT SYSTEM PERMEASE PROTEIN PSTA"/>
    <property type="match status" value="1"/>
</dbReference>
<dbReference type="Pfam" id="PF00528">
    <property type="entry name" value="BPD_transp_1"/>
    <property type="match status" value="1"/>
</dbReference>
<evidence type="ECO:0000313" key="11">
    <source>
        <dbReference type="EMBL" id="MET4757448.1"/>
    </source>
</evidence>
<keyword evidence="6 9" id="KW-0812">Transmembrane</keyword>
<keyword evidence="7 9" id="KW-1133">Transmembrane helix</keyword>
<dbReference type="Gene3D" id="1.10.3720.10">
    <property type="entry name" value="MetI-like"/>
    <property type="match status" value="1"/>
</dbReference>
<evidence type="ECO:0000256" key="8">
    <source>
        <dbReference type="ARBA" id="ARBA00023136"/>
    </source>
</evidence>
<reference evidence="11 12" key="1">
    <citation type="submission" date="2024-06" db="EMBL/GenBank/DDBJ databases">
        <title>Genomic Encyclopedia of Type Strains, Phase V (KMG-V): Genome sequencing to study the core and pangenomes of soil and plant-associated prokaryotes.</title>
        <authorList>
            <person name="Whitman W."/>
        </authorList>
    </citation>
    <scope>NUCLEOTIDE SEQUENCE [LARGE SCALE GENOMIC DNA]</scope>
    <source>
        <strain evidence="11 12">NE40</strain>
    </source>
</reference>
<evidence type="ECO:0000256" key="1">
    <source>
        <dbReference type="ARBA" id="ARBA00004651"/>
    </source>
</evidence>
<dbReference type="InterPro" id="IPR035906">
    <property type="entry name" value="MetI-like_sf"/>
</dbReference>
<keyword evidence="12" id="KW-1185">Reference proteome</keyword>
<dbReference type="CDD" id="cd06261">
    <property type="entry name" value="TM_PBP2"/>
    <property type="match status" value="1"/>
</dbReference>
<evidence type="ECO:0000256" key="9">
    <source>
        <dbReference type="RuleBase" id="RU363043"/>
    </source>
</evidence>
<sequence>MKTVTNKTSVGRWFSSGSPWVWLNAGAVAISVILVVGLLALIAVRGLGHFWPGSIIVTEYQIPGQEPRIVAGEIVESEVVPAARLKAAGLPIEDNEGEVVRDLLKVGNRDIYGSDFAWVVDRWLLKRKHPEDIMALERREWGNFYGYLQSIKEDGVVVATGAEAWDELQNRLDRALGIHKAIYAIEKHDIGSVNARLERLRLQQRSLELNNRLTPERLIDIEAQRRVYQAEYKVMEERLAQLYTAFNRDSFVATTVEGRETEQYFSKIVRAYRPNAMSVWQKIGFYFSKLKEFITEDPREANTEGGVFPAIFGTVMMVILMSIIVTPFGVVAAVYLREYASQGWLTRAIRIAVNNLAGVPSIVYGVFGLGFFIYFAGGQIDQLFFPEALPAPTFGTPGLLWASITLALLTLPVVIVATEEGLSRIPRSVREGSLALGATKAETLWRVVLPMASPAMMTGLILAVARAAGEVAPLMLVGVVKLAPSLPLDANYPFLHLDQKFMHLGFHIYDVGFQSPNVEAARPLVYATALLLVVVIAVLNLSAVAIRNQLREKYKSLEA</sequence>
<evidence type="ECO:0000256" key="4">
    <source>
        <dbReference type="ARBA" id="ARBA00022448"/>
    </source>
</evidence>
<dbReference type="RefSeq" id="WP_354007604.1">
    <property type="nucleotide sequence ID" value="NZ_JBEWTA010000001.1"/>
</dbReference>
<dbReference type="Proteomes" id="UP001549366">
    <property type="component" value="Unassembled WGS sequence"/>
</dbReference>
<comment type="subcellular location">
    <subcellularLocation>
        <location evidence="9">Cell inner membrane</location>
        <topology evidence="9">Multi-pass membrane protein</topology>
    </subcellularLocation>
    <subcellularLocation>
        <location evidence="1">Cell membrane</location>
        <topology evidence="1">Multi-pass membrane protein</topology>
    </subcellularLocation>
</comment>
<feature type="transmembrane region" description="Helical" evidence="9">
    <location>
        <begin position="21"/>
        <end position="44"/>
    </location>
</feature>
<feature type="transmembrane region" description="Helical" evidence="9">
    <location>
        <begin position="307"/>
        <end position="336"/>
    </location>
</feature>
<dbReference type="PROSITE" id="PS50928">
    <property type="entry name" value="ABC_TM1"/>
    <property type="match status" value="1"/>
</dbReference>